<feature type="compositionally biased region" description="Low complexity" evidence="3">
    <location>
        <begin position="119"/>
        <end position="131"/>
    </location>
</feature>
<dbReference type="GO" id="GO:0009898">
    <property type="term" value="C:cytoplasmic side of plasma membrane"/>
    <property type="evidence" value="ECO:0007669"/>
    <property type="project" value="TreeGrafter"/>
</dbReference>
<dbReference type="GO" id="GO:0016887">
    <property type="term" value="F:ATP hydrolysis activity"/>
    <property type="evidence" value="ECO:0007669"/>
    <property type="project" value="TreeGrafter"/>
</dbReference>
<accession>A0A542XDQ2</accession>
<comment type="caution">
    <text evidence="5">The sequence shown here is derived from an EMBL/GenBank/DDBJ whole genome shotgun (WGS) entry which is preliminary data.</text>
</comment>
<dbReference type="PANTHER" id="PTHR43384">
    <property type="entry name" value="SEPTUM SITE-DETERMINING PROTEIN MIND HOMOLOG, CHLOROPLASTIC-RELATED"/>
    <property type="match status" value="1"/>
</dbReference>
<dbReference type="Gene3D" id="3.40.50.300">
    <property type="entry name" value="P-loop containing nucleotide triphosphate hydrolases"/>
    <property type="match status" value="1"/>
</dbReference>
<evidence type="ECO:0000256" key="1">
    <source>
        <dbReference type="ARBA" id="ARBA00022741"/>
    </source>
</evidence>
<evidence type="ECO:0000259" key="4">
    <source>
        <dbReference type="Pfam" id="PF01656"/>
    </source>
</evidence>
<organism evidence="5 6">
    <name type="scientific">Barrientosiimonas humi</name>
    <dbReference type="NCBI Taxonomy" id="999931"/>
    <lineage>
        <taxon>Bacteria</taxon>
        <taxon>Bacillati</taxon>
        <taxon>Actinomycetota</taxon>
        <taxon>Actinomycetes</taxon>
        <taxon>Micrococcales</taxon>
        <taxon>Dermacoccaceae</taxon>
        <taxon>Barrientosiimonas</taxon>
    </lineage>
</organism>
<sequence>MITVLTAVGPQLEAQAAVRVEATSGARLVRRCADVPDLLSAAAAHIAQVAVLSADLPGLDRGVLGALTDDGLRTVGVHAAGDEEAQRRLRQLGVDRVISAQATAEEWSELVAGLGGSDTGAAAAPPATGDGLPDTGEGAVDEAIERELLGGDASAGGAPGAPGGDDPGGDDARLRPDAGSARPHRSRRSRRGGAEDPAGADPDRAGGAGPDEDRAAAPARVVAVWGPAGSPGRTTVAVNLAAELARLGRSVLLVDADTYGASVGQALALLDEAPGLAAATRLADTGDLDLPHLAAVAPTGPTGVRVLTGLPRADRWSEIREDALREVLRVARLLVDVVVIDTGFCLEEDEELSYDTRAPRRNVATTTSLREADDILVVGSADPVGLQRLVRGLDEVGAFTSEPRVVVTKVRASAVGAGADKRVAETLQRFAGVESPTLVPDDRAALDSAMLEGRALCEVAPGSGARRALAALAGELAGVEVVLRRRGLTRRRRASAATA</sequence>
<dbReference type="SUPFAM" id="SSF52540">
    <property type="entry name" value="P-loop containing nucleoside triphosphate hydrolases"/>
    <property type="match status" value="1"/>
</dbReference>
<dbReference type="Pfam" id="PF01656">
    <property type="entry name" value="CbiA"/>
    <property type="match status" value="1"/>
</dbReference>
<evidence type="ECO:0000313" key="6">
    <source>
        <dbReference type="Proteomes" id="UP000318336"/>
    </source>
</evidence>
<keyword evidence="5" id="KW-0966">Cell projection</keyword>
<feature type="compositionally biased region" description="Basic residues" evidence="3">
    <location>
        <begin position="182"/>
        <end position="191"/>
    </location>
</feature>
<dbReference type="EMBL" id="VFOK01000001">
    <property type="protein sequence ID" value="TQL33886.1"/>
    <property type="molecule type" value="Genomic_DNA"/>
</dbReference>
<keyword evidence="6" id="KW-1185">Reference proteome</keyword>
<keyword evidence="5" id="KW-0969">Cilium</keyword>
<dbReference type="InterPro" id="IPR050625">
    <property type="entry name" value="ParA/MinD_ATPase"/>
</dbReference>
<dbReference type="GO" id="GO:0051782">
    <property type="term" value="P:negative regulation of cell division"/>
    <property type="evidence" value="ECO:0007669"/>
    <property type="project" value="TreeGrafter"/>
</dbReference>
<gene>
    <name evidence="5" type="ORF">FB554_2042</name>
</gene>
<dbReference type="RefSeq" id="WP_236022362.1">
    <property type="nucleotide sequence ID" value="NZ_CAJTBP010000001.1"/>
</dbReference>
<dbReference type="InterPro" id="IPR027417">
    <property type="entry name" value="P-loop_NTPase"/>
</dbReference>
<evidence type="ECO:0000256" key="2">
    <source>
        <dbReference type="ARBA" id="ARBA00022840"/>
    </source>
</evidence>
<protein>
    <submittedName>
        <fullName evidence="5">MinD-like ATPase involved in chromosome partitioning or flagellar assembly</fullName>
    </submittedName>
</protein>
<feature type="region of interest" description="Disordered" evidence="3">
    <location>
        <begin position="117"/>
        <end position="137"/>
    </location>
</feature>
<evidence type="ECO:0000313" key="5">
    <source>
        <dbReference type="EMBL" id="TQL33886.1"/>
    </source>
</evidence>
<evidence type="ECO:0000256" key="3">
    <source>
        <dbReference type="SAM" id="MobiDB-lite"/>
    </source>
</evidence>
<feature type="region of interest" description="Disordered" evidence="3">
    <location>
        <begin position="151"/>
        <end position="215"/>
    </location>
</feature>
<reference evidence="5 6" key="1">
    <citation type="submission" date="2019-06" db="EMBL/GenBank/DDBJ databases">
        <title>Sequencing the genomes of 1000 actinobacteria strains.</title>
        <authorList>
            <person name="Klenk H.-P."/>
        </authorList>
    </citation>
    <scope>NUCLEOTIDE SEQUENCE [LARGE SCALE GENOMIC DNA]</scope>
    <source>
        <strain evidence="5 6">DSM 24617</strain>
    </source>
</reference>
<keyword evidence="2" id="KW-0067">ATP-binding</keyword>
<keyword evidence="1" id="KW-0547">Nucleotide-binding</keyword>
<feature type="domain" description="CobQ/CobB/MinD/ParA nucleotide binding" evidence="4">
    <location>
        <begin position="223"/>
        <end position="443"/>
    </location>
</feature>
<keyword evidence="5" id="KW-0282">Flagellum</keyword>
<dbReference type="PANTHER" id="PTHR43384:SF6">
    <property type="entry name" value="SEPTUM SITE-DETERMINING PROTEIN MIND HOMOLOG, CHLOROPLASTIC"/>
    <property type="match status" value="1"/>
</dbReference>
<dbReference type="Proteomes" id="UP000318336">
    <property type="component" value="Unassembled WGS sequence"/>
</dbReference>
<dbReference type="GO" id="GO:0005829">
    <property type="term" value="C:cytosol"/>
    <property type="evidence" value="ECO:0007669"/>
    <property type="project" value="TreeGrafter"/>
</dbReference>
<feature type="compositionally biased region" description="Gly residues" evidence="3">
    <location>
        <begin position="153"/>
        <end position="166"/>
    </location>
</feature>
<dbReference type="GO" id="GO:0005524">
    <property type="term" value="F:ATP binding"/>
    <property type="evidence" value="ECO:0007669"/>
    <property type="project" value="UniProtKB-KW"/>
</dbReference>
<name>A0A542XDQ2_9MICO</name>
<proteinExistence type="predicted"/>
<dbReference type="InterPro" id="IPR002586">
    <property type="entry name" value="CobQ/CobB/MinD/ParA_Nub-bd_dom"/>
</dbReference>
<dbReference type="AlphaFoldDB" id="A0A542XDQ2"/>